<evidence type="ECO:0000313" key="2">
    <source>
        <dbReference type="EMBL" id="MDM7853672.1"/>
    </source>
</evidence>
<evidence type="ECO:0008006" key="4">
    <source>
        <dbReference type="Google" id="ProtNLM"/>
    </source>
</evidence>
<comment type="caution">
    <text evidence="2">The sequence shown here is derived from an EMBL/GenBank/DDBJ whole genome shotgun (WGS) entry which is preliminary data.</text>
</comment>
<sequence>MFGLPDMQDRPYTEALFTTFNFDLGYFEQRVLGVVRASGAAVTVLCDAAQYNPDPQAVHAAGASYLIGVVALPAAFHPKLCVLVGPERVLVAVGSGNLTTGGWLGNDETLCVATGDAATGVPTMVGEVASWLASVTELQMSTPARAAVRRVLASIERLISTSPAVEGGPRLVTTAFRPILDQLPEAPADELALHAPFHDPSGTALGALIDRYRPRTVKIAVQPGRTVLDPAALESVAAQCSVELVWQDAGARYRHGKLLEAASPQRRWVLTGSPNLTGAALLRSVRDGGNCEVGVVSDMNRSIFPGLGEPIMAAAIPTVRIQAAPGETVSGAQPAPVLLSATFDEAAIVVELSSPAPFPILIDASEFEDQPEVTSTLGQIPPGQLVARFTPTRTFGARSRLRLRYERDGVEHRGPFHFLTDIEAVVRRIPPRRSTSVNTDMDWRTLFDDHSAWRDWLRTLDRVTREQRAVPAAGTAPHRTESPAVVSGDRNRRTFDDEEAWARYSDEAVARLGPTVAHDASSGLVFPHLARQLQPSGSSRPPRWADRFDADESDFDDVHSADDLDAAEADSEGEEHRSELPELSAAQKNHLRRWVSNEVIRAMAARPAIDRLALTRLVLLVSLARAWDEDKGWFHSLAEATANLPGDDVPARLQPEVGSLAAVCLYRLDQGASPIRTTGSGKAYADLLDDLRPHLAHADPNLITSIVRDIYGASSVSSSPRAVLDHLEAMTASSPWPEITRLIRAAHPGWSVDLERDAHLVIESRTGHPLTIAATALQQVPTELTVAIRVIAGARLEERQYVRHENVFVAQDHLGARKVWKSYRLSNLVSPTSIASGESEARARIDPAPWDRVSSPVQVALAAAGVAP</sequence>
<protein>
    <recommendedName>
        <fullName evidence="4">PLD phosphodiesterase domain-containing protein</fullName>
    </recommendedName>
</protein>
<reference evidence="2 3" key="1">
    <citation type="submission" date="2023-06" db="EMBL/GenBank/DDBJ databases">
        <title>Cellulomonas sp. MW4 Whole genome sequence.</title>
        <authorList>
            <person name="Park S."/>
        </authorList>
    </citation>
    <scope>NUCLEOTIDE SEQUENCE [LARGE SCALE GENOMIC DNA]</scope>
    <source>
        <strain evidence="2 3">MW4</strain>
    </source>
</reference>
<dbReference type="EMBL" id="JAUCGQ010000001">
    <property type="protein sequence ID" value="MDM7853672.1"/>
    <property type="molecule type" value="Genomic_DNA"/>
</dbReference>
<dbReference type="Proteomes" id="UP001529338">
    <property type="component" value="Unassembled WGS sequence"/>
</dbReference>
<evidence type="ECO:0000313" key="3">
    <source>
        <dbReference type="Proteomes" id="UP001529338"/>
    </source>
</evidence>
<dbReference type="Gene3D" id="3.30.870.10">
    <property type="entry name" value="Endonuclease Chain A"/>
    <property type="match status" value="1"/>
</dbReference>
<dbReference type="RefSeq" id="WP_289453193.1">
    <property type="nucleotide sequence ID" value="NZ_JAUCGQ010000001.1"/>
</dbReference>
<organism evidence="2 3">
    <name type="scientific">Cellulomonas alba</name>
    <dbReference type="NCBI Taxonomy" id="3053467"/>
    <lineage>
        <taxon>Bacteria</taxon>
        <taxon>Bacillati</taxon>
        <taxon>Actinomycetota</taxon>
        <taxon>Actinomycetes</taxon>
        <taxon>Micrococcales</taxon>
        <taxon>Cellulomonadaceae</taxon>
        <taxon>Cellulomonas</taxon>
    </lineage>
</organism>
<evidence type="ECO:0000256" key="1">
    <source>
        <dbReference type="SAM" id="MobiDB-lite"/>
    </source>
</evidence>
<accession>A0ABT7SBW1</accession>
<feature type="region of interest" description="Disordered" evidence="1">
    <location>
        <begin position="468"/>
        <end position="488"/>
    </location>
</feature>
<proteinExistence type="predicted"/>
<keyword evidence="3" id="KW-1185">Reference proteome</keyword>
<name>A0ABT7SBW1_9CELL</name>
<gene>
    <name evidence="2" type="ORF">QRT04_01895</name>
</gene>